<organism evidence="2 3">
    <name type="scientific">Eumeta variegata</name>
    <name type="common">Bagworm moth</name>
    <name type="synonym">Eumeta japonica</name>
    <dbReference type="NCBI Taxonomy" id="151549"/>
    <lineage>
        <taxon>Eukaryota</taxon>
        <taxon>Metazoa</taxon>
        <taxon>Ecdysozoa</taxon>
        <taxon>Arthropoda</taxon>
        <taxon>Hexapoda</taxon>
        <taxon>Insecta</taxon>
        <taxon>Pterygota</taxon>
        <taxon>Neoptera</taxon>
        <taxon>Endopterygota</taxon>
        <taxon>Lepidoptera</taxon>
        <taxon>Glossata</taxon>
        <taxon>Ditrysia</taxon>
        <taxon>Tineoidea</taxon>
        <taxon>Psychidae</taxon>
        <taxon>Oiketicinae</taxon>
        <taxon>Eumeta</taxon>
    </lineage>
</organism>
<name>A0A4C1SNV4_EUMVA</name>
<dbReference type="InterPro" id="IPR036444">
    <property type="entry name" value="PLipase_A2_dom_sf"/>
</dbReference>
<evidence type="ECO:0000259" key="1">
    <source>
        <dbReference type="Pfam" id="PF08398"/>
    </source>
</evidence>
<dbReference type="Gene3D" id="1.20.90.10">
    <property type="entry name" value="Phospholipase A2 domain"/>
    <property type="match status" value="1"/>
</dbReference>
<dbReference type="AlphaFoldDB" id="A0A4C1SNV4"/>
<dbReference type="Proteomes" id="UP000299102">
    <property type="component" value="Unassembled WGS sequence"/>
</dbReference>
<protein>
    <recommendedName>
        <fullName evidence="1">Phospholipase A2-like domain-containing protein</fullName>
    </recommendedName>
</protein>
<dbReference type="GO" id="GO:0005198">
    <property type="term" value="F:structural molecule activity"/>
    <property type="evidence" value="ECO:0007669"/>
    <property type="project" value="InterPro"/>
</dbReference>
<comment type="caution">
    <text evidence="2">The sequence shown here is derived from an EMBL/GenBank/DDBJ whole genome shotgun (WGS) entry which is preliminary data.</text>
</comment>
<gene>
    <name evidence="2" type="ORF">EVAR_67677_1</name>
</gene>
<dbReference type="GO" id="GO:0050482">
    <property type="term" value="P:arachidonate secretion"/>
    <property type="evidence" value="ECO:0007669"/>
    <property type="project" value="InterPro"/>
</dbReference>
<reference evidence="2 3" key="1">
    <citation type="journal article" date="2019" name="Commun. Biol.">
        <title>The bagworm genome reveals a unique fibroin gene that provides high tensile strength.</title>
        <authorList>
            <person name="Kono N."/>
            <person name="Nakamura H."/>
            <person name="Ohtoshi R."/>
            <person name="Tomita M."/>
            <person name="Numata K."/>
            <person name="Arakawa K."/>
        </authorList>
    </citation>
    <scope>NUCLEOTIDE SEQUENCE [LARGE SCALE GENOMIC DNA]</scope>
</reference>
<evidence type="ECO:0000313" key="3">
    <source>
        <dbReference type="Proteomes" id="UP000299102"/>
    </source>
</evidence>
<dbReference type="GO" id="GO:0006644">
    <property type="term" value="P:phospholipid metabolic process"/>
    <property type="evidence" value="ECO:0007669"/>
    <property type="project" value="InterPro"/>
</dbReference>
<dbReference type="InterPro" id="IPR013607">
    <property type="entry name" value="Phospholipase_A2-like"/>
</dbReference>
<accession>A0A4C1SNV4</accession>
<feature type="domain" description="Phospholipase A2-like" evidence="1">
    <location>
        <begin position="31"/>
        <end position="89"/>
    </location>
</feature>
<keyword evidence="3" id="KW-1185">Reference proteome</keyword>
<evidence type="ECO:0000313" key="2">
    <source>
        <dbReference type="EMBL" id="GBP03665.1"/>
    </source>
</evidence>
<dbReference type="EMBL" id="BGZK01003681">
    <property type="protein sequence ID" value="GBP03665.1"/>
    <property type="molecule type" value="Genomic_DNA"/>
</dbReference>
<sequence>MVVLYNKAFSLPKTTVGEGLLDKTINSLPFELHLPGYQYCGPGTKLQKRLKQGDQGINSLDAACKNHDIVYSKNKNLNIRHQADKVLENKAWERVVSKDSSLAEKSFAYLVTNAMKLKQKFGMGVEKKKRKIKKFFKWEKLLELQLKLRQIF</sequence>
<dbReference type="STRING" id="151549.A0A4C1SNV4"/>
<dbReference type="Pfam" id="PF08398">
    <property type="entry name" value="Phospholip_A2_4"/>
    <property type="match status" value="1"/>
</dbReference>
<dbReference type="OrthoDB" id="7699080at2759"/>
<dbReference type="GO" id="GO:0004623">
    <property type="term" value="F:phospholipase A2 activity"/>
    <property type="evidence" value="ECO:0007669"/>
    <property type="project" value="InterPro"/>
</dbReference>
<proteinExistence type="predicted"/>